<dbReference type="Proteomes" id="UP000541583">
    <property type="component" value="Unassembled WGS sequence"/>
</dbReference>
<reference evidence="2 3" key="1">
    <citation type="submission" date="2020-08" db="EMBL/GenBank/DDBJ databases">
        <title>Genomic Encyclopedia of Type Strains, Phase IV (KMG-V): Genome sequencing to study the core and pangenomes of soil and plant-associated prokaryotes.</title>
        <authorList>
            <person name="Whitman W."/>
        </authorList>
    </citation>
    <scope>NUCLEOTIDE SEQUENCE [LARGE SCALE GENOMIC DNA]</scope>
    <source>
        <strain evidence="2 3">ANJLi2</strain>
    </source>
</reference>
<sequence>MKATLKIMAACLLLLAACQNPSKKKQDFIPGTYVQHSKGEYGVADDTLIIQHADGSSYQITQRTTYQAIREGKLLPKKHRVQNLDASWDDTKQELDETTTGRVYHVDLDKNALIIKQSSYLKIR</sequence>
<keyword evidence="1" id="KW-0732">Signal</keyword>
<evidence type="ECO:0000313" key="3">
    <source>
        <dbReference type="Proteomes" id="UP000541583"/>
    </source>
</evidence>
<accession>A0ABR6PFZ0</accession>
<dbReference type="PROSITE" id="PS51257">
    <property type="entry name" value="PROKAR_LIPOPROTEIN"/>
    <property type="match status" value="1"/>
</dbReference>
<name>A0ABR6PFZ0_9SPHI</name>
<dbReference type="EMBL" id="JACHCB010000002">
    <property type="protein sequence ID" value="MBB6108683.1"/>
    <property type="molecule type" value="Genomic_DNA"/>
</dbReference>
<organism evidence="2 3">
    <name type="scientific">Mucilaginibacter lappiensis</name>
    <dbReference type="NCBI Taxonomy" id="354630"/>
    <lineage>
        <taxon>Bacteria</taxon>
        <taxon>Pseudomonadati</taxon>
        <taxon>Bacteroidota</taxon>
        <taxon>Sphingobacteriia</taxon>
        <taxon>Sphingobacteriales</taxon>
        <taxon>Sphingobacteriaceae</taxon>
        <taxon>Mucilaginibacter</taxon>
    </lineage>
</organism>
<evidence type="ECO:0000256" key="1">
    <source>
        <dbReference type="SAM" id="SignalP"/>
    </source>
</evidence>
<evidence type="ECO:0000313" key="2">
    <source>
        <dbReference type="EMBL" id="MBB6108683.1"/>
    </source>
</evidence>
<keyword evidence="3" id="KW-1185">Reference proteome</keyword>
<comment type="caution">
    <text evidence="2">The sequence shown here is derived from an EMBL/GenBank/DDBJ whole genome shotgun (WGS) entry which is preliminary data.</text>
</comment>
<gene>
    <name evidence="2" type="ORF">HDF23_001418</name>
</gene>
<dbReference type="RefSeq" id="WP_076370838.1">
    <property type="nucleotide sequence ID" value="NZ_FTMG01000002.1"/>
</dbReference>
<keyword evidence="2" id="KW-0449">Lipoprotein</keyword>
<proteinExistence type="predicted"/>
<protein>
    <submittedName>
        <fullName evidence="2">Major membrane immunogen (Membrane-anchored lipoprotein)</fullName>
    </submittedName>
</protein>
<feature type="signal peptide" evidence="1">
    <location>
        <begin position="1"/>
        <end position="16"/>
    </location>
</feature>
<feature type="chain" id="PRO_5045320809" evidence="1">
    <location>
        <begin position="17"/>
        <end position="124"/>
    </location>
</feature>